<reference evidence="2" key="1">
    <citation type="submission" date="2017-09" db="EMBL/GenBank/DDBJ databases">
        <title>Contemporary evolution of a Lepidopteran species, Heliothis virescens, in response to modern agricultural practices.</title>
        <authorList>
            <person name="Fritz M.L."/>
            <person name="Deyonke A.M."/>
            <person name="Papanicolaou A."/>
            <person name="Micinski S."/>
            <person name="Westbrook J."/>
            <person name="Gould F."/>
        </authorList>
    </citation>
    <scope>NUCLEOTIDE SEQUENCE [LARGE SCALE GENOMIC DNA]</scope>
    <source>
        <strain evidence="2">HvINT-</strain>
        <tissue evidence="2">Whole body</tissue>
    </source>
</reference>
<feature type="domain" description="von Hippel-Lindau disease tumour suppressor beta" evidence="1">
    <location>
        <begin position="2"/>
        <end position="38"/>
    </location>
</feature>
<dbReference type="Pfam" id="PF01847">
    <property type="entry name" value="VHL"/>
    <property type="match status" value="1"/>
</dbReference>
<accession>A0A2A4ITW4</accession>
<sequence length="111" mass="12682">MEPGAFYDINSYLTHPWEFTDAATGEQYVINNKYVFRAPNHVGDMLYRTNWNITIPVRSLRSTTMLTLASLLRNAEAAERLDLPMVLTRELSDLVTRMQSVTPVQESADTE</sequence>
<gene>
    <name evidence="3" type="ORF">B5V51_12649</name>
    <name evidence="2" type="ORF">B5V51_12757</name>
</gene>
<dbReference type="STRING" id="7102.A0A2A4ITW4"/>
<dbReference type="Gene3D" id="2.60.40.780">
    <property type="entry name" value="von Hippel-Lindau disease tumour suppressor, beta domain"/>
    <property type="match status" value="1"/>
</dbReference>
<evidence type="ECO:0000313" key="3">
    <source>
        <dbReference type="EMBL" id="PCG63263.1"/>
    </source>
</evidence>
<name>A0A2A4ITW4_HELVI</name>
<organism evidence="2">
    <name type="scientific">Heliothis virescens</name>
    <name type="common">Tobacco budworm moth</name>
    <dbReference type="NCBI Taxonomy" id="7102"/>
    <lineage>
        <taxon>Eukaryota</taxon>
        <taxon>Metazoa</taxon>
        <taxon>Ecdysozoa</taxon>
        <taxon>Arthropoda</taxon>
        <taxon>Hexapoda</taxon>
        <taxon>Insecta</taxon>
        <taxon>Pterygota</taxon>
        <taxon>Neoptera</taxon>
        <taxon>Endopterygota</taxon>
        <taxon>Lepidoptera</taxon>
        <taxon>Glossata</taxon>
        <taxon>Ditrysia</taxon>
        <taxon>Noctuoidea</taxon>
        <taxon>Noctuidae</taxon>
        <taxon>Heliothinae</taxon>
        <taxon>Heliothis</taxon>
    </lineage>
</organism>
<evidence type="ECO:0000313" key="2">
    <source>
        <dbReference type="EMBL" id="PCG63205.1"/>
    </source>
</evidence>
<dbReference type="SUPFAM" id="SSF49468">
    <property type="entry name" value="VHL"/>
    <property type="match status" value="1"/>
</dbReference>
<protein>
    <recommendedName>
        <fullName evidence="1">von Hippel-Lindau disease tumour suppressor beta domain-containing protein</fullName>
    </recommendedName>
</protein>
<dbReference type="AlphaFoldDB" id="A0A2A4ITW4"/>
<dbReference type="EMBL" id="NWSH01006867">
    <property type="protein sequence ID" value="PCG63205.1"/>
    <property type="molecule type" value="Genomic_DNA"/>
</dbReference>
<evidence type="ECO:0000259" key="1">
    <source>
        <dbReference type="Pfam" id="PF01847"/>
    </source>
</evidence>
<proteinExistence type="predicted"/>
<dbReference type="InterPro" id="IPR037140">
    <property type="entry name" value="VHL_beta_dom_sf"/>
</dbReference>
<dbReference type="InterPro" id="IPR024053">
    <property type="entry name" value="VHL_beta_dom"/>
</dbReference>
<dbReference type="InterPro" id="IPR036208">
    <property type="entry name" value="VHL_sf"/>
</dbReference>
<dbReference type="EMBL" id="NWSH01006761">
    <property type="protein sequence ID" value="PCG63263.1"/>
    <property type="molecule type" value="Genomic_DNA"/>
</dbReference>
<comment type="caution">
    <text evidence="2">The sequence shown here is derived from an EMBL/GenBank/DDBJ whole genome shotgun (WGS) entry which is preliminary data.</text>
</comment>